<dbReference type="EMBL" id="BARW01029891">
    <property type="protein sequence ID" value="GAJ14277.1"/>
    <property type="molecule type" value="Genomic_DNA"/>
</dbReference>
<organism evidence="7">
    <name type="scientific">marine sediment metagenome</name>
    <dbReference type="NCBI Taxonomy" id="412755"/>
    <lineage>
        <taxon>unclassified sequences</taxon>
        <taxon>metagenomes</taxon>
        <taxon>ecological metagenomes</taxon>
    </lineage>
</organism>
<gene>
    <name evidence="7" type="ORF">S12H4_47923</name>
</gene>
<keyword evidence="2" id="KW-0479">Metal-binding</keyword>
<dbReference type="Gene3D" id="3.40.630.10">
    <property type="entry name" value="Zn peptidases"/>
    <property type="match status" value="1"/>
</dbReference>
<proteinExistence type="predicted"/>
<feature type="non-terminal residue" evidence="7">
    <location>
        <position position="217"/>
    </location>
</feature>
<dbReference type="GO" id="GO:0016788">
    <property type="term" value="F:hydrolase activity, acting on ester bonds"/>
    <property type="evidence" value="ECO:0007669"/>
    <property type="project" value="InterPro"/>
</dbReference>
<dbReference type="GO" id="GO:0046872">
    <property type="term" value="F:metal ion binding"/>
    <property type="evidence" value="ECO:0007669"/>
    <property type="project" value="UniProtKB-KW"/>
</dbReference>
<evidence type="ECO:0000256" key="1">
    <source>
        <dbReference type="ARBA" id="ARBA00001947"/>
    </source>
</evidence>
<dbReference type="PANTHER" id="PTHR37326:SF1">
    <property type="entry name" value="BLL3975 PROTEIN"/>
    <property type="match status" value="1"/>
</dbReference>
<name>X1VBB0_9ZZZZ</name>
<feature type="domain" description="Succinylglutamate desuccinylase/Aspartoacylase catalytic" evidence="6">
    <location>
        <begin position="44"/>
        <end position="114"/>
    </location>
</feature>
<dbReference type="InterPro" id="IPR055438">
    <property type="entry name" value="AstE_AspA_cat"/>
</dbReference>
<evidence type="ECO:0000259" key="6">
    <source>
        <dbReference type="Pfam" id="PF24827"/>
    </source>
</evidence>
<accession>X1VBB0</accession>
<dbReference type="AlphaFoldDB" id="X1VBB0"/>
<protein>
    <recommendedName>
        <fullName evidence="6">Succinylglutamate desuccinylase/Aspartoacylase catalytic domain-containing protein</fullName>
    </recommendedName>
</protein>
<evidence type="ECO:0000313" key="7">
    <source>
        <dbReference type="EMBL" id="GAJ14277.1"/>
    </source>
</evidence>
<dbReference type="Pfam" id="PF24827">
    <property type="entry name" value="AstE_AspA_cat"/>
    <property type="match status" value="1"/>
</dbReference>
<keyword evidence="4" id="KW-0862">Zinc</keyword>
<comment type="cofactor">
    <cofactor evidence="1">
        <name>Zn(2+)</name>
        <dbReference type="ChEBI" id="CHEBI:29105"/>
    </cofactor>
</comment>
<reference evidence="7" key="1">
    <citation type="journal article" date="2014" name="Front. Microbiol.">
        <title>High frequency of phylogenetically diverse reductive dehalogenase-homologous genes in deep subseafloor sedimentary metagenomes.</title>
        <authorList>
            <person name="Kawai M."/>
            <person name="Futagami T."/>
            <person name="Toyoda A."/>
            <person name="Takaki Y."/>
            <person name="Nishi S."/>
            <person name="Hori S."/>
            <person name="Arai W."/>
            <person name="Tsubouchi T."/>
            <person name="Morono Y."/>
            <person name="Uchiyama I."/>
            <person name="Ito T."/>
            <person name="Fujiyama A."/>
            <person name="Inagaki F."/>
            <person name="Takami H."/>
        </authorList>
    </citation>
    <scope>NUCLEOTIDE SEQUENCE</scope>
    <source>
        <strain evidence="7">Expedition CK06-06</strain>
    </source>
</reference>
<comment type="caution">
    <text evidence="7">The sequence shown here is derived from an EMBL/GenBank/DDBJ whole genome shotgun (WGS) entry which is preliminary data.</text>
</comment>
<evidence type="ECO:0000256" key="2">
    <source>
        <dbReference type="ARBA" id="ARBA00022723"/>
    </source>
</evidence>
<dbReference type="PANTHER" id="PTHR37326">
    <property type="entry name" value="BLL3975 PROTEIN"/>
    <property type="match status" value="1"/>
</dbReference>
<evidence type="ECO:0000256" key="4">
    <source>
        <dbReference type="ARBA" id="ARBA00022833"/>
    </source>
</evidence>
<dbReference type="InterPro" id="IPR053138">
    <property type="entry name" value="N-alpha-Ac-DABA_deacetylase"/>
</dbReference>
<sequence length="217" mass="23909">MSKVLKVQNLEAQKGQKVQGMLYIHEQPAYKHEVPFTLVNGVGDGPTILINGGEHGSEYGGPAGALKLIDMIDPKDINGQVIIVPIVNTLAFEYRWMHGNPIDYRDMGGLYRYDEVPKGGSGPPKHSIQLALRFKKECIQQADYRINLHGGDIEEDLIKSTMYGRSGVDVAREDLNLALCRSFGWEWIRESIRRPRPGVPARTPSGPVTVGTEAGGS</sequence>
<feature type="region of interest" description="Disordered" evidence="5">
    <location>
        <begin position="196"/>
        <end position="217"/>
    </location>
</feature>
<evidence type="ECO:0000256" key="5">
    <source>
        <dbReference type="SAM" id="MobiDB-lite"/>
    </source>
</evidence>
<keyword evidence="3" id="KW-0378">Hydrolase</keyword>
<dbReference type="SUPFAM" id="SSF53187">
    <property type="entry name" value="Zn-dependent exopeptidases"/>
    <property type="match status" value="1"/>
</dbReference>
<evidence type="ECO:0000256" key="3">
    <source>
        <dbReference type="ARBA" id="ARBA00022801"/>
    </source>
</evidence>